<sequence length="75" mass="8575">MTQKDIAAYYEQLTRGEKGRFTAFISLRLGGSPHSWQHRLLCVARNTAIRPLSPVIIRELGSIIKTNCWRAEFAE</sequence>
<dbReference type="RefSeq" id="WP_146063173.1">
    <property type="nucleotide sequence ID" value="NZ_FNUV01000008.1"/>
</dbReference>
<organism evidence="1 2">
    <name type="scientific">Xylanibacter ruminicola</name>
    <name type="common">Prevotella ruminicola</name>
    <dbReference type="NCBI Taxonomy" id="839"/>
    <lineage>
        <taxon>Bacteria</taxon>
        <taxon>Pseudomonadati</taxon>
        <taxon>Bacteroidota</taxon>
        <taxon>Bacteroidia</taxon>
        <taxon>Bacteroidales</taxon>
        <taxon>Prevotellaceae</taxon>
        <taxon>Xylanibacter</taxon>
    </lineage>
</organism>
<dbReference type="Proteomes" id="UP000236735">
    <property type="component" value="Unassembled WGS sequence"/>
</dbReference>
<gene>
    <name evidence="1" type="ORF">SAMN05216354_2703</name>
</gene>
<proteinExistence type="predicted"/>
<dbReference type="AlphaFoldDB" id="A0A1H5X8J7"/>
<evidence type="ECO:0000313" key="1">
    <source>
        <dbReference type="EMBL" id="SEG08049.1"/>
    </source>
</evidence>
<protein>
    <submittedName>
        <fullName evidence="1">Uncharacterized protein</fullName>
    </submittedName>
</protein>
<name>A0A1H5X8J7_XYLRU</name>
<evidence type="ECO:0000313" key="2">
    <source>
        <dbReference type="Proteomes" id="UP000236735"/>
    </source>
</evidence>
<accession>A0A1H5X8J7</accession>
<reference evidence="1 2" key="1">
    <citation type="submission" date="2016-10" db="EMBL/GenBank/DDBJ databases">
        <authorList>
            <person name="de Groot N.N."/>
        </authorList>
    </citation>
    <scope>NUCLEOTIDE SEQUENCE [LARGE SCALE GENOMIC DNA]</scope>
    <source>
        <strain evidence="1 2">AR32</strain>
    </source>
</reference>
<dbReference type="EMBL" id="FNUV01000008">
    <property type="protein sequence ID" value="SEG08049.1"/>
    <property type="molecule type" value="Genomic_DNA"/>
</dbReference>